<feature type="chain" id="PRO_5036834061" evidence="6">
    <location>
        <begin position="17"/>
        <end position="353"/>
    </location>
</feature>
<proteinExistence type="predicted"/>
<feature type="signal peptide" evidence="6">
    <location>
        <begin position="1"/>
        <end position="16"/>
    </location>
</feature>
<dbReference type="KEGG" id="lamb:KBB96_07855"/>
<sequence>MKSLLLLLAAAMPVFGQMTSQPQAILTHGAGDTVNLDWQGLAARSYFLQYSEDLRTWNYFPAVELGADETISYGFSSTADKFFVRLQYTDEPTDDPENADFDGDGLTNLEEISIYHTKPFAADTDDDGLSDGYEVQNDLDPKDDGSVAFNNGLFGDPDGDGISNLEEQRAGTNPQSAADFPPNIVTEIRSGMAHVEVLGGGTPSGEFSAYRYWHPFQTFTANDNTPLTPLSVAVRLLSKFNFDAIPENIATATHIPLSGDYRAGAHAGFNVWTSGSNSVKAASLLQTRFWVSAPMMPTNRTFKFLKRERSTSVAATQQLGTTGTPTQIPGATTIVTLSIPAYASISTPLTLEP</sequence>
<keyword evidence="4" id="KW-0106">Calcium</keyword>
<accession>A0A975PH05</accession>
<keyword evidence="2" id="KW-0964">Secreted</keyword>
<evidence type="ECO:0000256" key="5">
    <source>
        <dbReference type="SAM" id="MobiDB-lite"/>
    </source>
</evidence>
<evidence type="ECO:0000256" key="4">
    <source>
        <dbReference type="ARBA" id="ARBA00022837"/>
    </source>
</evidence>
<evidence type="ECO:0000313" key="7">
    <source>
        <dbReference type="EMBL" id="QUE52796.1"/>
    </source>
</evidence>
<keyword evidence="8" id="KW-1185">Reference proteome</keyword>
<dbReference type="InterPro" id="IPR028974">
    <property type="entry name" value="TSP_type-3_rpt"/>
</dbReference>
<evidence type="ECO:0000256" key="1">
    <source>
        <dbReference type="ARBA" id="ARBA00004613"/>
    </source>
</evidence>
<evidence type="ECO:0000313" key="8">
    <source>
        <dbReference type="Proteomes" id="UP000676169"/>
    </source>
</evidence>
<dbReference type="EMBL" id="CP073100">
    <property type="protein sequence ID" value="QUE52796.1"/>
    <property type="molecule type" value="Genomic_DNA"/>
</dbReference>
<dbReference type="Pfam" id="PF18884">
    <property type="entry name" value="TSP3_bac"/>
    <property type="match status" value="3"/>
</dbReference>
<dbReference type="InterPro" id="IPR059100">
    <property type="entry name" value="TSP3_bac"/>
</dbReference>
<comment type="subcellular location">
    <subcellularLocation>
        <location evidence="1">Secreted</location>
    </subcellularLocation>
</comment>
<organism evidence="7 8">
    <name type="scientific">Luteolibacter ambystomatis</name>
    <dbReference type="NCBI Taxonomy" id="2824561"/>
    <lineage>
        <taxon>Bacteria</taxon>
        <taxon>Pseudomonadati</taxon>
        <taxon>Verrucomicrobiota</taxon>
        <taxon>Verrucomicrobiia</taxon>
        <taxon>Verrucomicrobiales</taxon>
        <taxon>Verrucomicrobiaceae</taxon>
        <taxon>Luteolibacter</taxon>
    </lineage>
</organism>
<dbReference type="SUPFAM" id="SSF103647">
    <property type="entry name" value="TSP type-3 repeat"/>
    <property type="match status" value="1"/>
</dbReference>
<dbReference type="RefSeq" id="WP_211634104.1">
    <property type="nucleotide sequence ID" value="NZ_CP073100.1"/>
</dbReference>
<protein>
    <submittedName>
        <fullName evidence="7">Uncharacterized protein</fullName>
    </submittedName>
</protein>
<evidence type="ECO:0000256" key="3">
    <source>
        <dbReference type="ARBA" id="ARBA00022729"/>
    </source>
</evidence>
<dbReference type="AlphaFoldDB" id="A0A975PH05"/>
<dbReference type="GO" id="GO:0005509">
    <property type="term" value="F:calcium ion binding"/>
    <property type="evidence" value="ECO:0007669"/>
    <property type="project" value="InterPro"/>
</dbReference>
<feature type="region of interest" description="Disordered" evidence="5">
    <location>
        <begin position="123"/>
        <end position="181"/>
    </location>
</feature>
<evidence type="ECO:0000256" key="2">
    <source>
        <dbReference type="ARBA" id="ARBA00022525"/>
    </source>
</evidence>
<name>A0A975PH05_9BACT</name>
<keyword evidence="3 6" id="KW-0732">Signal</keyword>
<reference evidence="7" key="1">
    <citation type="submission" date="2021-04" db="EMBL/GenBank/DDBJ databases">
        <title>Luteolibacter sp. 32A isolated from the skin of an Anderson's salamander (Ambystoma andersonii).</title>
        <authorList>
            <person name="Spergser J."/>
            <person name="Busse H.-J."/>
        </authorList>
    </citation>
    <scope>NUCLEOTIDE SEQUENCE</scope>
    <source>
        <strain evidence="7">32A</strain>
    </source>
</reference>
<dbReference type="Proteomes" id="UP000676169">
    <property type="component" value="Chromosome"/>
</dbReference>
<evidence type="ECO:0000256" key="6">
    <source>
        <dbReference type="SAM" id="SignalP"/>
    </source>
</evidence>
<gene>
    <name evidence="7" type="ORF">KBB96_07855</name>
</gene>